<feature type="domain" description="Metalloprotease TldD/E C-terminal" evidence="1">
    <location>
        <begin position="183"/>
        <end position="394"/>
    </location>
</feature>
<proteinExistence type="predicted"/>
<feature type="domain" description="Metalloprotease TldD/E central" evidence="2">
    <location>
        <begin position="68"/>
        <end position="175"/>
    </location>
</feature>
<name>A0A0G3EWC4_9BURK</name>
<dbReference type="Pfam" id="PF19289">
    <property type="entry name" value="PmbA_TldD_3rd"/>
    <property type="match status" value="1"/>
</dbReference>
<dbReference type="SUPFAM" id="SSF111283">
    <property type="entry name" value="Putative modulator of DNA gyrase, PmbA/TldD"/>
    <property type="match status" value="1"/>
</dbReference>
<dbReference type="OrthoDB" id="9021136at2"/>
<sequence>MRRTSHLQLTLYGANRQASVSSSDFSPKAIEALVDRGMKIVDIAAEDPYVGLPDSTDYATEIVDLDLDHPWSLSIQDATDVARRAEDEALSTSPYVLQTEGATLSSHRLRQCLATSDGFLQTQASTSHFISCTPIAIKDGCKEIDRWWSVMVHPEDLMSPQDIGRIAADRAVSRLGARKISTRSCPVLFEPLAAAALVRDFVAATTARPLYTNASYLAGALDSQCFAPHVSVTDDPFVRRGQGSRSYDDIGIALRRRSIVENGFLRGYFLGLYGARRLGLPVSEHGSGPTNLTVSSALTRDEDDFDRMLWHLGTGLVVSGLTGQGVNLMTGDFSRAAHGFWVENGVIQYPVAGITVASNLQRMFKALQAIGRDTLTQQGVTTGSWLVDDMRIGGV</sequence>
<dbReference type="PANTHER" id="PTHR43421">
    <property type="entry name" value="METALLOPROTEASE PMBA"/>
    <property type="match status" value="1"/>
</dbReference>
<dbReference type="AlphaFoldDB" id="A0A0G3EWC4"/>
<evidence type="ECO:0008006" key="5">
    <source>
        <dbReference type="Google" id="ProtNLM"/>
    </source>
</evidence>
<protein>
    <recommendedName>
        <fullName evidence="5">Peptidase PmbA</fullName>
    </recommendedName>
</protein>
<gene>
    <name evidence="3" type="ORF">ABW99_02690</name>
</gene>
<dbReference type="Proteomes" id="UP000036700">
    <property type="component" value="Chromosome"/>
</dbReference>
<dbReference type="STRING" id="445709.ABW99_02690"/>
<dbReference type="KEGG" id="ptx:ABW99_02690"/>
<dbReference type="InterPro" id="IPR036059">
    <property type="entry name" value="TldD/PmbA_sf"/>
</dbReference>
<dbReference type="GO" id="GO:0005829">
    <property type="term" value="C:cytosol"/>
    <property type="evidence" value="ECO:0007669"/>
    <property type="project" value="TreeGrafter"/>
</dbReference>
<dbReference type="GO" id="GO:0008237">
    <property type="term" value="F:metallopeptidase activity"/>
    <property type="evidence" value="ECO:0007669"/>
    <property type="project" value="InterPro"/>
</dbReference>
<dbReference type="InterPro" id="IPR047657">
    <property type="entry name" value="PmbA"/>
</dbReference>
<reference evidence="4" key="1">
    <citation type="submission" date="2015-06" db="EMBL/GenBank/DDBJ databases">
        <authorList>
            <person name="Lim Y.L."/>
            <person name="Ee R."/>
            <person name="Yong D."/>
            <person name="How K.Y."/>
            <person name="Yin W.F."/>
            <person name="Chan K.G."/>
        </authorList>
    </citation>
    <scope>NUCLEOTIDE SEQUENCE [LARGE SCALE GENOMIC DNA]</scope>
    <source>
        <strain evidence="4">DSM 25325</strain>
    </source>
</reference>
<evidence type="ECO:0000259" key="1">
    <source>
        <dbReference type="Pfam" id="PF19289"/>
    </source>
</evidence>
<organism evidence="3 4">
    <name type="scientific">Pandoraea thiooxydans</name>
    <dbReference type="NCBI Taxonomy" id="445709"/>
    <lineage>
        <taxon>Bacteria</taxon>
        <taxon>Pseudomonadati</taxon>
        <taxon>Pseudomonadota</taxon>
        <taxon>Betaproteobacteria</taxon>
        <taxon>Burkholderiales</taxon>
        <taxon>Burkholderiaceae</taxon>
        <taxon>Pandoraea</taxon>
    </lineage>
</organism>
<evidence type="ECO:0000259" key="2">
    <source>
        <dbReference type="Pfam" id="PF19290"/>
    </source>
</evidence>
<evidence type="ECO:0000313" key="4">
    <source>
        <dbReference type="Proteomes" id="UP000036700"/>
    </source>
</evidence>
<dbReference type="InterPro" id="IPR045569">
    <property type="entry name" value="Metalloprtase-TldD/E_C"/>
</dbReference>
<evidence type="ECO:0000313" key="3">
    <source>
        <dbReference type="EMBL" id="AKJ70319.2"/>
    </source>
</evidence>
<dbReference type="InterPro" id="IPR045570">
    <property type="entry name" value="Metalloprtase-TldD/E_cen_dom"/>
</dbReference>
<accession>A0A0G3EWC4</accession>
<dbReference type="PANTHER" id="PTHR43421:SF1">
    <property type="entry name" value="METALLOPROTEASE PMBA"/>
    <property type="match status" value="1"/>
</dbReference>
<dbReference type="RefSeq" id="WP_052892567.1">
    <property type="nucleotide sequence ID" value="NZ_CP014839.1"/>
</dbReference>
<keyword evidence="4" id="KW-1185">Reference proteome</keyword>
<dbReference type="InterPro" id="IPR035068">
    <property type="entry name" value="TldD/PmbA_N"/>
</dbReference>
<dbReference type="Pfam" id="PF19290">
    <property type="entry name" value="PmbA_TldD_2nd"/>
    <property type="match status" value="1"/>
</dbReference>
<dbReference type="EMBL" id="CP011568">
    <property type="protein sequence ID" value="AKJ70319.2"/>
    <property type="molecule type" value="Genomic_DNA"/>
</dbReference>
<dbReference type="GO" id="GO:0006508">
    <property type="term" value="P:proteolysis"/>
    <property type="evidence" value="ECO:0007669"/>
    <property type="project" value="InterPro"/>
</dbReference>
<dbReference type="Gene3D" id="3.30.2290.10">
    <property type="entry name" value="PmbA/TldD superfamily"/>
    <property type="match status" value="1"/>
</dbReference>